<organism evidence="2 3">
    <name type="scientific">Hermanssonia centrifuga</name>
    <dbReference type="NCBI Taxonomy" id="98765"/>
    <lineage>
        <taxon>Eukaryota</taxon>
        <taxon>Fungi</taxon>
        <taxon>Dikarya</taxon>
        <taxon>Basidiomycota</taxon>
        <taxon>Agaricomycotina</taxon>
        <taxon>Agaricomycetes</taxon>
        <taxon>Polyporales</taxon>
        <taxon>Meruliaceae</taxon>
        <taxon>Hermanssonia</taxon>
    </lineage>
</organism>
<accession>A0A2R6S6W3</accession>
<feature type="region of interest" description="Disordered" evidence="1">
    <location>
        <begin position="21"/>
        <end position="50"/>
    </location>
</feature>
<dbReference type="Proteomes" id="UP000186601">
    <property type="component" value="Unassembled WGS sequence"/>
</dbReference>
<comment type="caution">
    <text evidence="2">The sequence shown here is derived from an EMBL/GenBank/DDBJ whole genome shotgun (WGS) entry which is preliminary data.</text>
</comment>
<proteinExistence type="predicted"/>
<sequence length="115" mass="13198">MPVLRSGTCTARNVSALPVAPGRARKVSRRKIKKPKRARKRKPDIQWSTPWMGSLPMTRYESKEKRKRLLANLSSPKSKKSFEGVSQVAMSRSMAAWLKNSAPLKRKKRFICDMR</sequence>
<gene>
    <name evidence="2" type="ORF">PHLCEN_2v176</name>
</gene>
<feature type="compositionally biased region" description="Basic residues" evidence="1">
    <location>
        <begin position="23"/>
        <end position="42"/>
    </location>
</feature>
<evidence type="ECO:0000256" key="1">
    <source>
        <dbReference type="SAM" id="MobiDB-lite"/>
    </source>
</evidence>
<keyword evidence="3" id="KW-1185">Reference proteome</keyword>
<reference evidence="2 3" key="1">
    <citation type="submission" date="2018-02" db="EMBL/GenBank/DDBJ databases">
        <title>Genome sequence of the basidiomycete white-rot fungus Phlebia centrifuga.</title>
        <authorList>
            <person name="Granchi Z."/>
            <person name="Peng M."/>
            <person name="de Vries R.P."/>
            <person name="Hilden K."/>
            <person name="Makela M.R."/>
            <person name="Grigoriev I."/>
            <person name="Riley R."/>
        </authorList>
    </citation>
    <scope>NUCLEOTIDE SEQUENCE [LARGE SCALE GENOMIC DNA]</scope>
    <source>
        <strain evidence="2 3">FBCC195</strain>
    </source>
</reference>
<name>A0A2R6S6W3_9APHY</name>
<protein>
    <submittedName>
        <fullName evidence="2">Uncharacterized protein</fullName>
    </submittedName>
</protein>
<evidence type="ECO:0000313" key="3">
    <source>
        <dbReference type="Proteomes" id="UP000186601"/>
    </source>
</evidence>
<dbReference type="EMBL" id="MLYV02000012">
    <property type="protein sequence ID" value="PSS37993.1"/>
    <property type="molecule type" value="Genomic_DNA"/>
</dbReference>
<dbReference type="AlphaFoldDB" id="A0A2R6S6W3"/>
<evidence type="ECO:0000313" key="2">
    <source>
        <dbReference type="EMBL" id="PSS37993.1"/>
    </source>
</evidence>